<proteinExistence type="predicted"/>
<organism evidence="2 3">
    <name type="scientific">Morchella conica CCBAS932</name>
    <dbReference type="NCBI Taxonomy" id="1392247"/>
    <lineage>
        <taxon>Eukaryota</taxon>
        <taxon>Fungi</taxon>
        <taxon>Dikarya</taxon>
        <taxon>Ascomycota</taxon>
        <taxon>Pezizomycotina</taxon>
        <taxon>Pezizomycetes</taxon>
        <taxon>Pezizales</taxon>
        <taxon>Morchellaceae</taxon>
        <taxon>Morchella</taxon>
    </lineage>
</organism>
<evidence type="ECO:0000313" key="2">
    <source>
        <dbReference type="EMBL" id="RPB08956.1"/>
    </source>
</evidence>
<name>A0A3N4KEJ7_9PEZI</name>
<dbReference type="STRING" id="1392247.A0A3N4KEJ7"/>
<dbReference type="InterPro" id="IPR008709">
    <property type="entry name" value="Neurochondrin"/>
</dbReference>
<evidence type="ECO:0000256" key="1">
    <source>
        <dbReference type="SAM" id="MobiDB-lite"/>
    </source>
</evidence>
<dbReference type="EMBL" id="ML119157">
    <property type="protein sequence ID" value="RPB08956.1"/>
    <property type="molecule type" value="Genomic_DNA"/>
</dbReference>
<dbReference type="PANTHER" id="PTHR13109:SF7">
    <property type="entry name" value="NEUROCHONDRIN"/>
    <property type="match status" value="1"/>
</dbReference>
<dbReference type="OrthoDB" id="8962942at2759"/>
<dbReference type="InterPro" id="IPR016024">
    <property type="entry name" value="ARM-type_fold"/>
</dbReference>
<keyword evidence="3" id="KW-1185">Reference proteome</keyword>
<sequence length="646" mass="69062">MATTTGESSISPPSALDIKENPENSNPPPPPETVQQCLTLLSRRDDTSRFVGLALLSSLLSHITDRTLLLQCWAALPPTFLDRLLRAGKSAKKTPEEARDMVELAVGVIGAFATVMNTNEYDDALLGRALGLIKALEGSAAVTKASILKTLLAFAGVGRGADVLLGIETGELMKLVDTAAEMEMATQVLVHAFVNADQEVAGAALARFLPELCGRIKGMQGELQGRVLKFLAELLTRMPSEQLPDDTAWVSTLYDTLLSLLSARHTSAIRHSGIVIAAALLHRYPPALLFNPATPTAPANPDAKLPLHHFIQLTLITLRASFPSLLESLNTPTYAATSQTLAAAYDITAALLNHLITAPDDDDDDSAATTTSTALSPTTLLQLRTDLSETFSLTLEHLRDRWDAAFAGASGLELDLEPGHGEPGVPLTLTWDHATPGGLLRDPIIMASVRALALWLREDESLRVEAGGLMDFWLGLWARGAEAGVDYRVWVVAALEGVLEEEHGRAEFGRCGGWAVVFGDLKRIYNAPGAEEDELRLGIAEARLLAEVVALGGEAGEGMVRDAVGLAGIRGARGLRLELDAEVLRLASACVVNVHRGVRKRLAGEVAKVKEVARRLVLDLYERGAAEEESEVVGLVAEVAAEMEGL</sequence>
<dbReference type="Proteomes" id="UP000277580">
    <property type="component" value="Unassembled WGS sequence"/>
</dbReference>
<dbReference type="PANTHER" id="PTHR13109">
    <property type="entry name" value="NEUROCHONDRIN"/>
    <property type="match status" value="1"/>
</dbReference>
<reference evidence="2 3" key="1">
    <citation type="journal article" date="2018" name="Nat. Ecol. Evol.">
        <title>Pezizomycetes genomes reveal the molecular basis of ectomycorrhizal truffle lifestyle.</title>
        <authorList>
            <person name="Murat C."/>
            <person name="Payen T."/>
            <person name="Noel B."/>
            <person name="Kuo A."/>
            <person name="Morin E."/>
            <person name="Chen J."/>
            <person name="Kohler A."/>
            <person name="Krizsan K."/>
            <person name="Balestrini R."/>
            <person name="Da Silva C."/>
            <person name="Montanini B."/>
            <person name="Hainaut M."/>
            <person name="Levati E."/>
            <person name="Barry K.W."/>
            <person name="Belfiori B."/>
            <person name="Cichocki N."/>
            <person name="Clum A."/>
            <person name="Dockter R.B."/>
            <person name="Fauchery L."/>
            <person name="Guy J."/>
            <person name="Iotti M."/>
            <person name="Le Tacon F."/>
            <person name="Lindquist E.A."/>
            <person name="Lipzen A."/>
            <person name="Malagnac F."/>
            <person name="Mello A."/>
            <person name="Molinier V."/>
            <person name="Miyauchi S."/>
            <person name="Poulain J."/>
            <person name="Riccioni C."/>
            <person name="Rubini A."/>
            <person name="Sitrit Y."/>
            <person name="Splivallo R."/>
            <person name="Traeger S."/>
            <person name="Wang M."/>
            <person name="Zifcakova L."/>
            <person name="Wipf D."/>
            <person name="Zambonelli A."/>
            <person name="Paolocci F."/>
            <person name="Nowrousian M."/>
            <person name="Ottonello S."/>
            <person name="Baldrian P."/>
            <person name="Spatafora J.W."/>
            <person name="Henrissat B."/>
            <person name="Nagy L.G."/>
            <person name="Aury J.M."/>
            <person name="Wincker P."/>
            <person name="Grigoriev I.V."/>
            <person name="Bonfante P."/>
            <person name="Martin F.M."/>
        </authorList>
    </citation>
    <scope>NUCLEOTIDE SEQUENCE [LARGE SCALE GENOMIC DNA]</scope>
    <source>
        <strain evidence="2 3">CCBAS932</strain>
    </source>
</reference>
<dbReference type="AlphaFoldDB" id="A0A3N4KEJ7"/>
<dbReference type="SUPFAM" id="SSF48371">
    <property type="entry name" value="ARM repeat"/>
    <property type="match status" value="1"/>
</dbReference>
<accession>A0A3N4KEJ7</accession>
<evidence type="ECO:0000313" key="3">
    <source>
        <dbReference type="Proteomes" id="UP000277580"/>
    </source>
</evidence>
<feature type="compositionally biased region" description="Polar residues" evidence="1">
    <location>
        <begin position="1"/>
        <end position="12"/>
    </location>
</feature>
<gene>
    <name evidence="2" type="ORF">P167DRAFT_528031</name>
</gene>
<feature type="region of interest" description="Disordered" evidence="1">
    <location>
        <begin position="1"/>
        <end position="33"/>
    </location>
</feature>
<dbReference type="Pfam" id="PF05536">
    <property type="entry name" value="Neurochondrin"/>
    <property type="match status" value="1"/>
</dbReference>
<dbReference type="InParanoid" id="A0A3N4KEJ7"/>
<protein>
    <submittedName>
        <fullName evidence="2">DUF1941-domain-containing protein</fullName>
    </submittedName>
</protein>